<name>A2CAX6_PROM3</name>
<dbReference type="GO" id="GO:0008881">
    <property type="term" value="F:glutamate racemase activity"/>
    <property type="evidence" value="ECO:0007669"/>
    <property type="project" value="UniProtKB-UniRule"/>
</dbReference>
<dbReference type="HAMAP" id="MF_00258">
    <property type="entry name" value="Glu_racemase"/>
    <property type="match status" value="1"/>
</dbReference>
<comment type="similarity">
    <text evidence="7">Belongs to the aspartate/glutamate racemases family.</text>
</comment>
<evidence type="ECO:0000256" key="6">
    <source>
        <dbReference type="ARBA" id="ARBA00023316"/>
    </source>
</evidence>
<evidence type="ECO:0000313" key="8">
    <source>
        <dbReference type="EMBL" id="ABM78636.1"/>
    </source>
</evidence>
<dbReference type="PANTHER" id="PTHR21198">
    <property type="entry name" value="GLUTAMATE RACEMASE"/>
    <property type="match status" value="1"/>
</dbReference>
<dbReference type="RefSeq" id="WP_011826519.1">
    <property type="nucleotide sequence ID" value="NC_008820.1"/>
</dbReference>
<dbReference type="STRING" id="59922.P9303_18941"/>
<dbReference type="GO" id="GO:0071555">
    <property type="term" value="P:cell wall organization"/>
    <property type="evidence" value="ECO:0007669"/>
    <property type="project" value="UniProtKB-KW"/>
</dbReference>
<dbReference type="InterPro" id="IPR001920">
    <property type="entry name" value="Asp/Glu_race"/>
</dbReference>
<gene>
    <name evidence="7 8" type="primary">murI</name>
    <name evidence="8" type="ordered locus">P9303_18941</name>
</gene>
<evidence type="ECO:0000256" key="1">
    <source>
        <dbReference type="ARBA" id="ARBA00001602"/>
    </source>
</evidence>
<feature type="binding site" evidence="7">
    <location>
        <begin position="41"/>
        <end position="42"/>
    </location>
    <ligand>
        <name>substrate</name>
    </ligand>
</feature>
<feature type="active site" description="Proton donor/acceptor" evidence="7">
    <location>
        <position position="180"/>
    </location>
</feature>
<dbReference type="UniPathway" id="UPA00219"/>
<evidence type="ECO:0000256" key="2">
    <source>
        <dbReference type="ARBA" id="ARBA00013090"/>
    </source>
</evidence>
<comment type="function">
    <text evidence="7">Provides the (R)-glutamate required for cell wall biosynthesis.</text>
</comment>
<comment type="catalytic activity">
    <reaction evidence="1 7">
        <text>L-glutamate = D-glutamate</text>
        <dbReference type="Rhea" id="RHEA:12813"/>
        <dbReference type="ChEBI" id="CHEBI:29985"/>
        <dbReference type="ChEBI" id="CHEBI:29986"/>
        <dbReference type="EC" id="5.1.1.3"/>
    </reaction>
</comment>
<sequence length="268" mass="28573">MKPRLGLFDSGLGGLTVLRRVLERHGQVSCLYLGDTARVPYGNRMPHEIRVIAKEVVQWLRDQQVTAVVMACNTTNALASDVAEAVAGGIPVVRLIEAAANMLSEARVGVLATPAAAASGAYGKQIEISRPGTMVIEQGCPAFVPLIETGQLSSEELYQAAREYLNPLLAAQVEAVVLGCTHYPLLEPILRQILPQDVRLIDPAIGVARELDVLLGSPTIPLGTSLSLTSTRFCVTANPEGFATRATPWLGERPQVELVSLQCPACAS</sequence>
<dbReference type="GO" id="GO:0009252">
    <property type="term" value="P:peptidoglycan biosynthetic process"/>
    <property type="evidence" value="ECO:0007669"/>
    <property type="project" value="UniProtKB-UniRule"/>
</dbReference>
<accession>A2CAX6</accession>
<dbReference type="AlphaFoldDB" id="A2CAX6"/>
<dbReference type="HOGENOM" id="CLU_052344_0_2_3"/>
<keyword evidence="3 7" id="KW-0133">Cell shape</keyword>
<dbReference type="FunFam" id="3.40.50.1860:FF:000001">
    <property type="entry name" value="Glutamate racemase"/>
    <property type="match status" value="1"/>
</dbReference>
<dbReference type="GO" id="GO:0008360">
    <property type="term" value="P:regulation of cell shape"/>
    <property type="evidence" value="ECO:0007669"/>
    <property type="project" value="UniProtKB-KW"/>
</dbReference>
<evidence type="ECO:0000256" key="4">
    <source>
        <dbReference type="ARBA" id="ARBA00022984"/>
    </source>
</evidence>
<keyword evidence="4 7" id="KW-0573">Peptidoglycan synthesis</keyword>
<organism evidence="8 9">
    <name type="scientific">Prochlorococcus marinus (strain MIT 9303)</name>
    <dbReference type="NCBI Taxonomy" id="59922"/>
    <lineage>
        <taxon>Bacteria</taxon>
        <taxon>Bacillati</taxon>
        <taxon>Cyanobacteriota</taxon>
        <taxon>Cyanophyceae</taxon>
        <taxon>Synechococcales</taxon>
        <taxon>Prochlorococcaceae</taxon>
        <taxon>Prochlorococcus</taxon>
    </lineage>
</organism>
<dbReference type="PROSITE" id="PS00924">
    <property type="entry name" value="ASP_GLU_RACEMASE_2"/>
    <property type="match status" value="1"/>
</dbReference>
<dbReference type="PANTHER" id="PTHR21198:SF2">
    <property type="entry name" value="GLUTAMATE RACEMASE"/>
    <property type="match status" value="1"/>
</dbReference>
<evidence type="ECO:0000256" key="3">
    <source>
        <dbReference type="ARBA" id="ARBA00022960"/>
    </source>
</evidence>
<reference evidence="8 9" key="1">
    <citation type="journal article" date="2007" name="PLoS Genet.">
        <title>Patterns and implications of gene gain and loss in the evolution of Prochlorococcus.</title>
        <authorList>
            <person name="Kettler G.C."/>
            <person name="Martiny A.C."/>
            <person name="Huang K."/>
            <person name="Zucker J."/>
            <person name="Coleman M.L."/>
            <person name="Rodrigue S."/>
            <person name="Chen F."/>
            <person name="Lapidus A."/>
            <person name="Ferriera S."/>
            <person name="Johnson J."/>
            <person name="Steglich C."/>
            <person name="Church G.M."/>
            <person name="Richardson P."/>
            <person name="Chisholm S.W."/>
        </authorList>
    </citation>
    <scope>NUCLEOTIDE SEQUENCE [LARGE SCALE GENOMIC DNA]</scope>
    <source>
        <strain evidence="8 9">MIT 9303</strain>
    </source>
</reference>
<dbReference type="KEGG" id="pmf:P9303_18941"/>
<dbReference type="Proteomes" id="UP000002274">
    <property type="component" value="Chromosome"/>
</dbReference>
<comment type="pathway">
    <text evidence="7">Cell wall biogenesis; peptidoglycan biosynthesis.</text>
</comment>
<keyword evidence="6 7" id="KW-0961">Cell wall biogenesis/degradation</keyword>
<protein>
    <recommendedName>
        <fullName evidence="2 7">Glutamate racemase</fullName>
        <ecNumber evidence="2 7">5.1.1.3</ecNumber>
    </recommendedName>
</protein>
<dbReference type="Pfam" id="PF01177">
    <property type="entry name" value="Asp_Glu_race"/>
    <property type="match status" value="1"/>
</dbReference>
<dbReference type="EMBL" id="CP000554">
    <property type="protein sequence ID" value="ABM78636.1"/>
    <property type="molecule type" value="Genomic_DNA"/>
</dbReference>
<dbReference type="NCBIfam" id="TIGR00067">
    <property type="entry name" value="glut_race"/>
    <property type="match status" value="1"/>
</dbReference>
<evidence type="ECO:0000256" key="7">
    <source>
        <dbReference type="HAMAP-Rule" id="MF_00258"/>
    </source>
</evidence>
<keyword evidence="5 7" id="KW-0413">Isomerase</keyword>
<evidence type="ECO:0000256" key="5">
    <source>
        <dbReference type="ARBA" id="ARBA00023235"/>
    </source>
</evidence>
<dbReference type="SUPFAM" id="SSF53681">
    <property type="entry name" value="Aspartate/glutamate racemase"/>
    <property type="match status" value="2"/>
</dbReference>
<dbReference type="BioCyc" id="PMAR59922:G1G80-1643-MONOMER"/>
<dbReference type="InterPro" id="IPR033134">
    <property type="entry name" value="Asp/Glu_racemase_AS_2"/>
</dbReference>
<dbReference type="EC" id="5.1.1.3" evidence="2 7"/>
<evidence type="ECO:0000313" key="9">
    <source>
        <dbReference type="Proteomes" id="UP000002274"/>
    </source>
</evidence>
<proteinExistence type="inferred from homology"/>
<dbReference type="Gene3D" id="3.40.50.1860">
    <property type="match status" value="2"/>
</dbReference>
<feature type="binding site" evidence="7">
    <location>
        <begin position="181"/>
        <end position="182"/>
    </location>
    <ligand>
        <name>substrate</name>
    </ligand>
</feature>
<dbReference type="InterPro" id="IPR004391">
    <property type="entry name" value="Glu_race"/>
</dbReference>
<dbReference type="InterPro" id="IPR015942">
    <property type="entry name" value="Asp/Glu/hydantoin_racemase"/>
</dbReference>
<feature type="binding site" evidence="7">
    <location>
        <begin position="73"/>
        <end position="74"/>
    </location>
    <ligand>
        <name>substrate</name>
    </ligand>
</feature>
<feature type="active site" description="Proton donor/acceptor" evidence="7">
    <location>
        <position position="72"/>
    </location>
</feature>
<feature type="binding site" evidence="7">
    <location>
        <begin position="9"/>
        <end position="10"/>
    </location>
    <ligand>
        <name>substrate</name>
    </ligand>
</feature>